<evidence type="ECO:0000256" key="8">
    <source>
        <dbReference type="SAM" id="Phobius"/>
    </source>
</evidence>
<dbReference type="GO" id="GO:0001836">
    <property type="term" value="P:release of cytochrome c from mitochondria"/>
    <property type="evidence" value="ECO:0007669"/>
    <property type="project" value="TreeGrafter"/>
</dbReference>
<feature type="region of interest" description="Disordered" evidence="7">
    <location>
        <begin position="41"/>
        <end position="62"/>
    </location>
</feature>
<protein>
    <recommendedName>
        <fullName evidence="9">Bcl-2 Bcl-2 homology region 1-3 domain-containing protein</fullName>
    </recommendedName>
</protein>
<dbReference type="PRINTS" id="PR01866">
    <property type="entry name" value="APOPREGMCL1"/>
</dbReference>
<dbReference type="PRINTS" id="PR01862">
    <property type="entry name" value="BCL2FAMILY"/>
</dbReference>
<dbReference type="InterPro" id="IPR046371">
    <property type="entry name" value="Bcl-2_BH1-3"/>
</dbReference>
<proteinExistence type="inferred from homology"/>
<dbReference type="SMART" id="SM00337">
    <property type="entry name" value="BCL"/>
    <property type="match status" value="1"/>
</dbReference>
<name>A0AAW1ZJI7_CULAL</name>
<dbReference type="AlphaFoldDB" id="A0AAW1ZJI7"/>
<evidence type="ECO:0000256" key="4">
    <source>
        <dbReference type="ARBA" id="ARBA00022490"/>
    </source>
</evidence>
<dbReference type="GO" id="GO:0097192">
    <property type="term" value="P:extrinsic apoptotic signaling pathway in absence of ligand"/>
    <property type="evidence" value="ECO:0007669"/>
    <property type="project" value="TreeGrafter"/>
</dbReference>
<keyword evidence="8" id="KW-1133">Transmembrane helix</keyword>
<dbReference type="EMBL" id="JAWDJR010000016">
    <property type="protein sequence ID" value="KAK9961053.1"/>
    <property type="molecule type" value="Genomic_DNA"/>
</dbReference>
<dbReference type="GO" id="GO:0042981">
    <property type="term" value="P:regulation of apoptotic process"/>
    <property type="evidence" value="ECO:0007669"/>
    <property type="project" value="InterPro"/>
</dbReference>
<feature type="domain" description="Bcl-2 Bcl-2 homology region 1-3" evidence="9">
    <location>
        <begin position="103"/>
        <end position="203"/>
    </location>
</feature>
<keyword evidence="5" id="KW-0053">Apoptosis</keyword>
<evidence type="ECO:0000256" key="6">
    <source>
        <dbReference type="ARBA" id="ARBA00023242"/>
    </source>
</evidence>
<reference evidence="10 11" key="1">
    <citation type="submission" date="2024-05" db="EMBL/GenBank/DDBJ databases">
        <title>A high-quality chromosomal-level genome assembly of Topmouth culter (Culter alburnus).</title>
        <authorList>
            <person name="Zhao H."/>
        </authorList>
    </citation>
    <scope>NUCLEOTIDE SEQUENCE [LARGE SCALE GENOMIC DNA]</scope>
    <source>
        <strain evidence="10">CATC2023</strain>
        <tissue evidence="10">Muscle</tissue>
    </source>
</reference>
<dbReference type="Proteomes" id="UP001479290">
    <property type="component" value="Unassembled WGS sequence"/>
</dbReference>
<dbReference type="GO" id="GO:0015267">
    <property type="term" value="F:channel activity"/>
    <property type="evidence" value="ECO:0007669"/>
    <property type="project" value="TreeGrafter"/>
</dbReference>
<accession>A0AAW1ZJI7</accession>
<evidence type="ECO:0000256" key="7">
    <source>
        <dbReference type="SAM" id="MobiDB-lite"/>
    </source>
</evidence>
<keyword evidence="8" id="KW-0812">Transmembrane</keyword>
<comment type="caution">
    <text evidence="10">The sequence shown here is derived from an EMBL/GenBank/DDBJ whole genome shotgun (WGS) entry which is preliminary data.</text>
</comment>
<dbReference type="GO" id="GO:0005634">
    <property type="term" value="C:nucleus"/>
    <property type="evidence" value="ECO:0007669"/>
    <property type="project" value="UniProtKB-SubCell"/>
</dbReference>
<organism evidence="10 11">
    <name type="scientific">Culter alburnus</name>
    <name type="common">Topmouth culter</name>
    <dbReference type="NCBI Taxonomy" id="194366"/>
    <lineage>
        <taxon>Eukaryota</taxon>
        <taxon>Metazoa</taxon>
        <taxon>Chordata</taxon>
        <taxon>Craniata</taxon>
        <taxon>Vertebrata</taxon>
        <taxon>Euteleostomi</taxon>
        <taxon>Actinopterygii</taxon>
        <taxon>Neopterygii</taxon>
        <taxon>Teleostei</taxon>
        <taxon>Ostariophysi</taxon>
        <taxon>Cypriniformes</taxon>
        <taxon>Xenocyprididae</taxon>
        <taxon>Xenocypridinae</taxon>
        <taxon>Culter</taxon>
    </lineage>
</organism>
<dbReference type="InterPro" id="IPR026298">
    <property type="entry name" value="Bcl-2_fam"/>
</dbReference>
<evidence type="ECO:0000256" key="3">
    <source>
        <dbReference type="ARBA" id="ARBA00009458"/>
    </source>
</evidence>
<keyword evidence="4" id="KW-0963">Cytoplasm</keyword>
<feature type="transmembrane region" description="Helical" evidence="8">
    <location>
        <begin position="222"/>
        <end position="240"/>
    </location>
</feature>
<sequence>MFPGSKVSNDNAFWPCIGLTALNVNSSGGFGGKRLVMPERKPQNQFTGDGLQGSVPSSPGSDIEEDAYTSLDMETREIIDTFLKNFTGLSHSKIGKKQVLSTMKRVVESLVVKHEIAYKGMIARLNLEQNGEDVSFIKTLATEIFSDGITNWGRIASLLTFGAIVCKHQNDRGLSKCVSLVGEEISSYLLTAQRDWLLKNKAWDGFVEFFHVPDTEGAVRNTLMAIGSVATFGAALAYLIR</sequence>
<dbReference type="SUPFAM" id="SSF56854">
    <property type="entry name" value="Bcl-2 inhibitors of programmed cell death"/>
    <property type="match status" value="1"/>
</dbReference>
<dbReference type="Pfam" id="PF00452">
    <property type="entry name" value="Bcl-2"/>
    <property type="match status" value="1"/>
</dbReference>
<dbReference type="PROSITE" id="PS50062">
    <property type="entry name" value="BCL2_FAMILY"/>
    <property type="match status" value="1"/>
</dbReference>
<dbReference type="InterPro" id="IPR036834">
    <property type="entry name" value="Bcl-2-like_sf"/>
</dbReference>
<comment type="subcellular location">
    <subcellularLocation>
        <location evidence="2">Cytoplasm</location>
    </subcellularLocation>
    <subcellularLocation>
        <location evidence="1">Nucleus</location>
    </subcellularLocation>
</comment>
<dbReference type="GO" id="GO:0008053">
    <property type="term" value="P:mitochondrial fusion"/>
    <property type="evidence" value="ECO:0007669"/>
    <property type="project" value="TreeGrafter"/>
</dbReference>
<dbReference type="CDD" id="cd06845">
    <property type="entry name" value="Bcl-2_like"/>
    <property type="match status" value="1"/>
</dbReference>
<dbReference type="GO" id="GO:0008630">
    <property type="term" value="P:intrinsic apoptotic signaling pathway in response to DNA damage"/>
    <property type="evidence" value="ECO:0007669"/>
    <property type="project" value="TreeGrafter"/>
</dbReference>
<comment type="similarity">
    <text evidence="3">Belongs to the Bcl-2 family.</text>
</comment>
<evidence type="ECO:0000259" key="9">
    <source>
        <dbReference type="SMART" id="SM00337"/>
    </source>
</evidence>
<keyword evidence="8" id="KW-0472">Membrane</keyword>
<dbReference type="Gene3D" id="1.10.437.10">
    <property type="entry name" value="Blc2-like"/>
    <property type="match status" value="1"/>
</dbReference>
<evidence type="ECO:0000313" key="11">
    <source>
        <dbReference type="Proteomes" id="UP001479290"/>
    </source>
</evidence>
<keyword evidence="6" id="KW-0539">Nucleus</keyword>
<gene>
    <name evidence="10" type="ORF">ABG768_008870</name>
</gene>
<dbReference type="PANTHER" id="PTHR11256">
    <property type="entry name" value="BCL-2 RELATED"/>
    <property type="match status" value="1"/>
</dbReference>
<dbReference type="PANTHER" id="PTHR11256:SF46">
    <property type="entry name" value="INDUCED MYELOID LEUKEMIA CELL DIFFERENTIATION PROTEIN MCL-1"/>
    <property type="match status" value="1"/>
</dbReference>
<dbReference type="GO" id="GO:0051400">
    <property type="term" value="F:BH domain binding"/>
    <property type="evidence" value="ECO:0007669"/>
    <property type="project" value="TreeGrafter"/>
</dbReference>
<evidence type="ECO:0000256" key="5">
    <source>
        <dbReference type="ARBA" id="ARBA00022703"/>
    </source>
</evidence>
<dbReference type="FunFam" id="1.10.437.10:FF:000017">
    <property type="entry name" value="MCL1, BCL2 family apoptosis regulator"/>
    <property type="match status" value="1"/>
</dbReference>
<evidence type="ECO:0000313" key="10">
    <source>
        <dbReference type="EMBL" id="KAK9961053.1"/>
    </source>
</evidence>
<dbReference type="GO" id="GO:0005741">
    <property type="term" value="C:mitochondrial outer membrane"/>
    <property type="evidence" value="ECO:0007669"/>
    <property type="project" value="TreeGrafter"/>
</dbReference>
<dbReference type="InterPro" id="IPR002475">
    <property type="entry name" value="Bcl2-like"/>
</dbReference>
<dbReference type="InterPro" id="IPR013281">
    <property type="entry name" value="Apop_reg_Mc1"/>
</dbReference>
<evidence type="ECO:0000256" key="1">
    <source>
        <dbReference type="ARBA" id="ARBA00004123"/>
    </source>
</evidence>
<evidence type="ECO:0000256" key="2">
    <source>
        <dbReference type="ARBA" id="ARBA00004496"/>
    </source>
</evidence>
<keyword evidence="11" id="KW-1185">Reference proteome</keyword>